<evidence type="ECO:0008006" key="5">
    <source>
        <dbReference type="Google" id="ProtNLM"/>
    </source>
</evidence>
<feature type="compositionally biased region" description="Basic and acidic residues" evidence="1">
    <location>
        <begin position="39"/>
        <end position="49"/>
    </location>
</feature>
<keyword evidence="2" id="KW-1133">Transmembrane helix</keyword>
<dbReference type="Proteomes" id="UP000039046">
    <property type="component" value="Unassembled WGS sequence"/>
</dbReference>
<accession>A0A0A1TAY9</accession>
<keyword evidence="2" id="KW-0812">Transmembrane</keyword>
<keyword evidence="4" id="KW-1185">Reference proteome</keyword>
<name>A0A0A1TAY9_9HYPO</name>
<feature type="compositionally biased region" description="Basic and acidic residues" evidence="1">
    <location>
        <begin position="393"/>
        <end position="410"/>
    </location>
</feature>
<feature type="compositionally biased region" description="Basic residues" evidence="1">
    <location>
        <begin position="411"/>
        <end position="424"/>
    </location>
</feature>
<evidence type="ECO:0000256" key="1">
    <source>
        <dbReference type="SAM" id="MobiDB-lite"/>
    </source>
</evidence>
<dbReference type="EMBL" id="CDHN01000002">
    <property type="protein sequence ID" value="CEJ84063.1"/>
    <property type="molecule type" value="Genomic_DNA"/>
</dbReference>
<dbReference type="STRING" id="1531966.A0A0A1TAY9"/>
<organism evidence="3 4">
    <name type="scientific">[Torrubiella] hemipterigena</name>
    <dbReference type="NCBI Taxonomy" id="1531966"/>
    <lineage>
        <taxon>Eukaryota</taxon>
        <taxon>Fungi</taxon>
        <taxon>Dikarya</taxon>
        <taxon>Ascomycota</taxon>
        <taxon>Pezizomycotina</taxon>
        <taxon>Sordariomycetes</taxon>
        <taxon>Hypocreomycetidae</taxon>
        <taxon>Hypocreales</taxon>
        <taxon>Clavicipitaceae</taxon>
        <taxon>Clavicipitaceae incertae sedis</taxon>
        <taxon>'Torrubiella' clade</taxon>
    </lineage>
</organism>
<dbReference type="OrthoDB" id="3766406at2759"/>
<dbReference type="AlphaFoldDB" id="A0A0A1TAY9"/>
<protein>
    <recommendedName>
        <fullName evidence="5">F-box domain-containing protein</fullName>
    </recommendedName>
</protein>
<dbReference type="HOGENOM" id="CLU_517943_0_0_1"/>
<evidence type="ECO:0000256" key="2">
    <source>
        <dbReference type="SAM" id="Phobius"/>
    </source>
</evidence>
<proteinExistence type="predicted"/>
<sequence length="526" mass="62107">MSAIALDMFHPEAGWDDFYPLNSRFLSSSPPYASHRSHHREDSEDDARLKPSRTVPRRRRRKPSRRHRTPKRAGFNDLPGDVLHILARYLDTPSRLCLSLVNRECYYFFFANGVGCTLPHQRERLLIMHERDRHAKQHYYCFPCSKLHPLTSECAPSPKLADNKVLKCDGDDYFCPMRNQYPLSWTHARLVMNAHIYGPNFGLPLSSICQPYTVACGPSTLLCETEAKIRDLRLLLRRTYTFTVPYERMEQFQEALVRNKFRLCSHTKLITPPPERQSNHRHEESVTLHKREPSWYHFRAMIYNEQVEGSCEMCATDYTCRAIPCTDAQGRAAWKIIAYVYHMLGSCRSPDAWKWSRFAERPSRGTRESRLIRKSTSMKNGDVLDEWFADEPGGDKYKPVTKETTDEKPQKKSKRHSRSRHRKRMTEEKDDSKDNAEYLRGMDNIPLRERPRRRYKYEKFAESDWKPSDPNVQCFLFLCVIALYILIIHHIYMFFGFHSDGMNEVVHPHNETFWMEHVLQHPREEL</sequence>
<feature type="compositionally biased region" description="Basic and acidic residues" evidence="1">
    <location>
        <begin position="425"/>
        <end position="437"/>
    </location>
</feature>
<evidence type="ECO:0000313" key="4">
    <source>
        <dbReference type="Proteomes" id="UP000039046"/>
    </source>
</evidence>
<reference evidence="3 4" key="1">
    <citation type="journal article" date="2015" name="Genome Announc.">
        <title>Draft Genome Sequence and Gene Annotation of the Entomopathogenic Fungus Verticillium hemipterigenum.</title>
        <authorList>
            <person name="Horn F."/>
            <person name="Habel A."/>
            <person name="Scharf D.H."/>
            <person name="Dworschak J."/>
            <person name="Brakhage A.A."/>
            <person name="Guthke R."/>
            <person name="Hertweck C."/>
            <person name="Linde J."/>
        </authorList>
    </citation>
    <scope>NUCLEOTIDE SEQUENCE [LARGE SCALE GENOMIC DNA]</scope>
</reference>
<feature type="transmembrane region" description="Helical" evidence="2">
    <location>
        <begin position="475"/>
        <end position="495"/>
    </location>
</feature>
<keyword evidence="2" id="KW-0472">Membrane</keyword>
<feature type="region of interest" description="Disordered" evidence="1">
    <location>
        <begin position="30"/>
        <end position="75"/>
    </location>
</feature>
<feature type="compositionally biased region" description="Basic residues" evidence="1">
    <location>
        <begin position="55"/>
        <end position="71"/>
    </location>
</feature>
<gene>
    <name evidence="3" type="ORF">VHEMI03368</name>
</gene>
<feature type="region of interest" description="Disordered" evidence="1">
    <location>
        <begin position="385"/>
        <end position="442"/>
    </location>
</feature>
<evidence type="ECO:0000313" key="3">
    <source>
        <dbReference type="EMBL" id="CEJ84063.1"/>
    </source>
</evidence>